<proteinExistence type="inferred from homology"/>
<dbReference type="InterPro" id="IPR013977">
    <property type="entry name" value="GcvT_C"/>
</dbReference>
<dbReference type="Gene3D" id="3.30.1360.120">
    <property type="entry name" value="Probable tRNA modification gtpase trme, domain 1"/>
    <property type="match status" value="1"/>
</dbReference>
<protein>
    <submittedName>
        <fullName evidence="6">FAD-binding protein</fullName>
    </submittedName>
</protein>
<dbReference type="EMBL" id="WTUW01000009">
    <property type="protein sequence ID" value="MZR32032.1"/>
    <property type="molecule type" value="Genomic_DNA"/>
</dbReference>
<dbReference type="InterPro" id="IPR027266">
    <property type="entry name" value="TrmE/GcvT-like"/>
</dbReference>
<dbReference type="InterPro" id="IPR006222">
    <property type="entry name" value="GCVT_N"/>
</dbReference>
<sequence length="788" mass="85673">MARIWPFKFASGKGRSTPDYRIAGGLIDRARPLHFRFNGLAFEGFGGDTLASALLAQGVDVPDSVLVTRDGQEHATAITAAQELYEGIAAKSQYPWLHRLLRLARISTTDKEPPFSSDGLVETEHVYDYVDYLVVGSGPAGLKAVLEQAETGADVLLIERDFEFGGSLLNTEEWIDGQAPDEWRDNMLAKLAEMPNVRMLNRTTAVAREGETLLHVEEQPQNHLAAADPHLPFLRLRHVQAREIVFSMGKEDQIFPFENNGLSGVFNLEYALTLINRQAVLPGHKMILYVGHTGGYRLAASCLARGIQLAAIIDARDEVPTHCHQFARHAGIPLYPGHRIVRAQGFRRLRRIAVQKSGNAPLQRNIFLECDSLIQSAGVFPRSLPEIGEESTAVGPAGKMRAEALPKTRRGPLCEAQSRAGAVPQNLCKWRLAAAYPATGEDALAAGSREALAVHNTVGMADLSHLGKIDIQGPDAAGFLEQVFGGDVAALNEGLMRQVLLCKESGGVIAPVICWRIARHHFLLTMAATSFNAVQDRLLRLSEAEDTTRRLRMTDVTDEWGGLAVMGPGSEALLADTLPMSVMAEILPPMGFRDFSQDEFPVRLARISLATGPGYEIFTRAGFVDNLWTLLTEKGKAHGLTLVGTRAREILRIETGRPGPQELNGETTADDLGFPVSRETNPDHKIRAQLVGLKAVSSGPEGQKTPPLSVGMTLFEGDGTAPTGPGIGHITSACHSPFLGREIALALLNEGREREGTLIRAVSKDRETIVDVKVGRPGFMAHKEARHA</sequence>
<evidence type="ECO:0000256" key="2">
    <source>
        <dbReference type="ARBA" id="ARBA00023002"/>
    </source>
</evidence>
<evidence type="ECO:0000256" key="1">
    <source>
        <dbReference type="ARBA" id="ARBA00008609"/>
    </source>
</evidence>
<keyword evidence="2" id="KW-0560">Oxidoreductase</keyword>
<evidence type="ECO:0000259" key="5">
    <source>
        <dbReference type="Pfam" id="PF08669"/>
    </source>
</evidence>
<dbReference type="Gene3D" id="3.50.50.60">
    <property type="entry name" value="FAD/NAD(P)-binding domain"/>
    <property type="match status" value="1"/>
</dbReference>
<dbReference type="RefSeq" id="WP_161316609.1">
    <property type="nucleotide sequence ID" value="NZ_WTUW01000009.1"/>
</dbReference>
<dbReference type="GO" id="GO:0016491">
    <property type="term" value="F:oxidoreductase activity"/>
    <property type="evidence" value="ECO:0007669"/>
    <property type="project" value="UniProtKB-KW"/>
</dbReference>
<dbReference type="InterPro" id="IPR023753">
    <property type="entry name" value="FAD/NAD-binding_dom"/>
</dbReference>
<feature type="domain" description="Aminomethyltransferase C-terminal" evidence="5">
    <location>
        <begin position="709"/>
        <end position="766"/>
    </location>
</feature>
<keyword evidence="7" id="KW-1185">Reference proteome</keyword>
<dbReference type="SUPFAM" id="SSF101790">
    <property type="entry name" value="Aminomethyltransferase beta-barrel domain"/>
    <property type="match status" value="1"/>
</dbReference>
<accession>A0A6L8WC89</accession>
<dbReference type="InterPro" id="IPR036188">
    <property type="entry name" value="FAD/NAD-bd_sf"/>
</dbReference>
<dbReference type="SUPFAM" id="SSF51905">
    <property type="entry name" value="FAD/NAD(P)-binding domain"/>
    <property type="match status" value="1"/>
</dbReference>
<evidence type="ECO:0000259" key="3">
    <source>
        <dbReference type="Pfam" id="PF01571"/>
    </source>
</evidence>
<feature type="domain" description="GCVT N-terminal" evidence="3">
    <location>
        <begin position="414"/>
        <end position="673"/>
    </location>
</feature>
<dbReference type="PANTHER" id="PTHR43757:SF2">
    <property type="entry name" value="AMINOMETHYLTRANSFERASE, MITOCHONDRIAL"/>
    <property type="match status" value="1"/>
</dbReference>
<dbReference type="GO" id="GO:0005829">
    <property type="term" value="C:cytosol"/>
    <property type="evidence" value="ECO:0007669"/>
    <property type="project" value="TreeGrafter"/>
</dbReference>
<dbReference type="Pfam" id="PF08669">
    <property type="entry name" value="GCV_T_C"/>
    <property type="match status" value="1"/>
</dbReference>
<evidence type="ECO:0000313" key="7">
    <source>
        <dbReference type="Proteomes" id="UP000476030"/>
    </source>
</evidence>
<dbReference type="InterPro" id="IPR029043">
    <property type="entry name" value="GcvT/YgfZ_C"/>
</dbReference>
<dbReference type="InterPro" id="IPR028896">
    <property type="entry name" value="GcvT/YgfZ/DmdA"/>
</dbReference>
<evidence type="ECO:0000313" key="6">
    <source>
        <dbReference type="EMBL" id="MZR32032.1"/>
    </source>
</evidence>
<evidence type="ECO:0000259" key="4">
    <source>
        <dbReference type="Pfam" id="PF07992"/>
    </source>
</evidence>
<comment type="caution">
    <text evidence="6">The sequence shown here is derived from an EMBL/GenBank/DDBJ whole genome shotgun (WGS) entry which is preliminary data.</text>
</comment>
<dbReference type="InterPro" id="IPR042204">
    <property type="entry name" value="2Fe-2S-bd_N"/>
</dbReference>
<dbReference type="Gene3D" id="3.10.20.440">
    <property type="entry name" value="2Fe-2S iron-sulphur cluster binding domain, sarcosine oxidase, alpha subunit, N-terminal domain"/>
    <property type="match status" value="1"/>
</dbReference>
<dbReference type="Pfam" id="PF13510">
    <property type="entry name" value="Fer2_4"/>
    <property type="match status" value="1"/>
</dbReference>
<dbReference type="SUPFAM" id="SSF103025">
    <property type="entry name" value="Folate-binding domain"/>
    <property type="match status" value="1"/>
</dbReference>
<gene>
    <name evidence="6" type="ORF">GQE98_15440</name>
</gene>
<organism evidence="6 7">
    <name type="scientific">Sneathiella litorea</name>
    <dbReference type="NCBI Taxonomy" id="2606216"/>
    <lineage>
        <taxon>Bacteria</taxon>
        <taxon>Pseudomonadati</taxon>
        <taxon>Pseudomonadota</taxon>
        <taxon>Alphaproteobacteria</taxon>
        <taxon>Sneathiellales</taxon>
        <taxon>Sneathiellaceae</taxon>
        <taxon>Sneathiella</taxon>
    </lineage>
</organism>
<dbReference type="PANTHER" id="PTHR43757">
    <property type="entry name" value="AMINOMETHYLTRANSFERASE"/>
    <property type="match status" value="1"/>
</dbReference>
<dbReference type="Proteomes" id="UP000476030">
    <property type="component" value="Unassembled WGS sequence"/>
</dbReference>
<dbReference type="AlphaFoldDB" id="A0A6L8WC89"/>
<dbReference type="Pfam" id="PF01571">
    <property type="entry name" value="GCV_T"/>
    <property type="match status" value="1"/>
</dbReference>
<dbReference type="Pfam" id="PF07992">
    <property type="entry name" value="Pyr_redox_2"/>
    <property type="match status" value="1"/>
</dbReference>
<feature type="domain" description="FAD/NAD(P)-binding" evidence="4">
    <location>
        <begin position="131"/>
        <end position="383"/>
    </location>
</feature>
<name>A0A6L8WC89_9PROT</name>
<reference evidence="6 7" key="1">
    <citation type="submission" date="2019-12" db="EMBL/GenBank/DDBJ databases">
        <title>Snethiella sp. nov. sp. isolated from sea sand.</title>
        <authorList>
            <person name="Kim J."/>
            <person name="Jeong S.E."/>
            <person name="Jung H.S."/>
            <person name="Jeon C.O."/>
        </authorList>
    </citation>
    <scope>NUCLEOTIDE SEQUENCE [LARGE SCALE GENOMIC DNA]</scope>
    <source>
        <strain evidence="6 7">DP05</strain>
    </source>
</reference>
<comment type="similarity">
    <text evidence="1">Belongs to the GcvT family.</text>
</comment>